<protein>
    <submittedName>
        <fullName evidence="1">Uncharacterized protein</fullName>
    </submittedName>
</protein>
<dbReference type="Proteomes" id="UP000596074">
    <property type="component" value="Chromosome"/>
</dbReference>
<evidence type="ECO:0000313" key="2">
    <source>
        <dbReference type="Proteomes" id="UP000596074"/>
    </source>
</evidence>
<dbReference type="InterPro" id="IPR045499">
    <property type="entry name" value="DUF6492"/>
</dbReference>
<dbReference type="AlphaFoldDB" id="A0A9X7YPV6"/>
<reference evidence="1 2" key="1">
    <citation type="submission" date="2019-11" db="EMBL/GenBank/DDBJ databases">
        <title>Venatorbacter sp. nov. a predator of Campylobacter and other Gram-negative bacteria.</title>
        <authorList>
            <person name="Saeedi A."/>
            <person name="Cummings N.J."/>
            <person name="Connerton I.F."/>
            <person name="Connerton P.L."/>
        </authorList>
    </citation>
    <scope>NUCLEOTIDE SEQUENCE [LARGE SCALE GENOMIC DNA]</scope>
    <source>
        <strain evidence="1">XL5</strain>
    </source>
</reference>
<proteinExistence type="predicted"/>
<dbReference type="Pfam" id="PF20102">
    <property type="entry name" value="DUF6492"/>
    <property type="match status" value="1"/>
</dbReference>
<gene>
    <name evidence="1" type="ORF">GJQ55_12140</name>
</gene>
<sequence>MSISAVLPLKATGSYGADDLNRAHILFKSLTIFAEPNLFSEFYVVVPDDEVILVKETFSRWNTLPIIVIPESQLLPELKNYPKMRGWRKQQLIKIAASKLISSDFYLTFDADIVALRKFSEKDLIVSGKAILQYEPRNRHPKWWKASARLLKTSHKIGDKTRGMSVTPAILATKICQKLMTDIQSQSKKYTWAEIICNLHIPSNPRNWWIGNYLKLKWTEYSLYYLCSQKHDLFDRYHIEAGTDSLPQLLFVNDTLDYDNWDPANSFIDTNPGLFCIIGSKTATNPKNVWEKIYPFLSPDDPHLLQ</sequence>
<keyword evidence="2" id="KW-1185">Reference proteome</keyword>
<evidence type="ECO:0000313" key="1">
    <source>
        <dbReference type="EMBL" id="QQD25171.1"/>
    </source>
</evidence>
<dbReference type="KEGG" id="vcw:GJQ55_12140"/>
<accession>A0A9X7YPV6</accession>
<dbReference type="RefSeq" id="WP_228345238.1">
    <property type="nucleotide sequence ID" value="NZ_CP046056.1"/>
</dbReference>
<organism evidence="1 2">
    <name type="scientific">Venatoribacter cucullus</name>
    <dbReference type="NCBI Taxonomy" id="2661630"/>
    <lineage>
        <taxon>Bacteria</taxon>
        <taxon>Pseudomonadati</taxon>
        <taxon>Pseudomonadota</taxon>
        <taxon>Gammaproteobacteria</taxon>
        <taxon>Oceanospirillales</taxon>
        <taxon>Oceanospirillaceae</taxon>
        <taxon>Venatoribacter</taxon>
    </lineage>
</organism>
<dbReference type="EMBL" id="CP046056">
    <property type="protein sequence ID" value="QQD25171.1"/>
    <property type="molecule type" value="Genomic_DNA"/>
</dbReference>
<name>A0A9X7YPV6_9GAMM</name>